<dbReference type="GO" id="GO:0042956">
    <property type="term" value="P:maltodextrin transmembrane transport"/>
    <property type="evidence" value="ECO:0007669"/>
    <property type="project" value="TreeGrafter"/>
</dbReference>
<dbReference type="Proteomes" id="UP000198701">
    <property type="component" value="Unassembled WGS sequence"/>
</dbReference>
<dbReference type="GO" id="GO:0015768">
    <property type="term" value="P:maltose transport"/>
    <property type="evidence" value="ECO:0007669"/>
    <property type="project" value="TreeGrafter"/>
</dbReference>
<keyword evidence="3 4" id="KW-0732">Signal</keyword>
<comment type="similarity">
    <text evidence="1">Belongs to the bacterial solute-binding protein 1 family.</text>
</comment>
<evidence type="ECO:0000313" key="6">
    <source>
        <dbReference type="Proteomes" id="UP000198701"/>
    </source>
</evidence>
<accession>A0A1G8YD19</accession>
<sequence length="434" mass="46535">MRSTKKRRILAATAVSATMVLALGACAGGGDDKAAPGADARGDITIWYSNNESEIAWGKQMVEAWNADHPGEKVKAQEIPAGKSSEEVIGAAITAGNAPCLVFNTAPVAVPQFEKQGGLVDLGTFEDGVSYIEERSGDTAEQYQNADGKYFQMPWKSNPVMIFYNKDLFTKAGLDPENPALATYDEFLATARTIVKSGAAENAIHPAPTSEFFQSWFDFYPLYAAETGGKLLVEDGKSTFATEDGQKVAEFWKTMYDEGLAGKEQYQGDSFADGQAAMSIVGPWAVSVYKDAVNWGAVPVPTSTGTPADETYTFSDAKNVGLFSACENKGTAWDVLKFATSEAQDGALLELTGQMPLRKDLTTTYADYFAANPTYEQFGDQASRTVEVPSVSNSVASWQAFRDAYSKAVIFGEGEISSALEGAAEKIDSLVAKD</sequence>
<evidence type="ECO:0000256" key="4">
    <source>
        <dbReference type="SAM" id="SignalP"/>
    </source>
</evidence>
<dbReference type="Gene3D" id="3.40.190.10">
    <property type="entry name" value="Periplasmic binding protein-like II"/>
    <property type="match status" value="2"/>
</dbReference>
<dbReference type="PANTHER" id="PTHR30061:SF50">
    <property type="entry name" value="MALTOSE_MALTODEXTRIN-BINDING PERIPLASMIC PROTEIN"/>
    <property type="match status" value="1"/>
</dbReference>
<evidence type="ECO:0000256" key="3">
    <source>
        <dbReference type="ARBA" id="ARBA00022729"/>
    </source>
</evidence>
<evidence type="ECO:0000256" key="1">
    <source>
        <dbReference type="ARBA" id="ARBA00008520"/>
    </source>
</evidence>
<name>A0A1G8YD19_9MICO</name>
<dbReference type="PROSITE" id="PS51257">
    <property type="entry name" value="PROKAR_LIPOPROTEIN"/>
    <property type="match status" value="1"/>
</dbReference>
<dbReference type="PANTHER" id="PTHR30061">
    <property type="entry name" value="MALTOSE-BINDING PERIPLASMIC PROTEIN"/>
    <property type="match status" value="1"/>
</dbReference>
<dbReference type="GO" id="GO:1901982">
    <property type="term" value="F:maltose binding"/>
    <property type="evidence" value="ECO:0007669"/>
    <property type="project" value="TreeGrafter"/>
</dbReference>
<feature type="chain" id="PRO_5041052421" evidence="4">
    <location>
        <begin position="28"/>
        <end position="434"/>
    </location>
</feature>
<organism evidence="5 6">
    <name type="scientific">Cryobacterium psychrotolerans</name>
    <dbReference type="NCBI Taxonomy" id="386301"/>
    <lineage>
        <taxon>Bacteria</taxon>
        <taxon>Bacillati</taxon>
        <taxon>Actinomycetota</taxon>
        <taxon>Actinomycetes</taxon>
        <taxon>Micrococcales</taxon>
        <taxon>Microbacteriaceae</taxon>
        <taxon>Cryobacterium</taxon>
    </lineage>
</organism>
<dbReference type="InterPro" id="IPR006059">
    <property type="entry name" value="SBP"/>
</dbReference>
<evidence type="ECO:0000256" key="2">
    <source>
        <dbReference type="ARBA" id="ARBA00022448"/>
    </source>
</evidence>
<dbReference type="SUPFAM" id="SSF53850">
    <property type="entry name" value="Periplasmic binding protein-like II"/>
    <property type="match status" value="1"/>
</dbReference>
<dbReference type="RefSeq" id="WP_092321698.1">
    <property type="nucleotide sequence ID" value="NZ_FNFU01000002.1"/>
</dbReference>
<gene>
    <name evidence="5" type="ORF">SAMN05216282_102108</name>
</gene>
<feature type="signal peptide" evidence="4">
    <location>
        <begin position="1"/>
        <end position="27"/>
    </location>
</feature>
<dbReference type="GO" id="GO:0055052">
    <property type="term" value="C:ATP-binding cassette (ABC) transporter complex, substrate-binding subunit-containing"/>
    <property type="evidence" value="ECO:0007669"/>
    <property type="project" value="TreeGrafter"/>
</dbReference>
<dbReference type="OrthoDB" id="3495561at2"/>
<dbReference type="Pfam" id="PF01547">
    <property type="entry name" value="SBP_bac_1"/>
    <property type="match status" value="1"/>
</dbReference>
<reference evidence="5 6" key="1">
    <citation type="submission" date="2016-10" db="EMBL/GenBank/DDBJ databases">
        <authorList>
            <person name="de Groot N.N."/>
        </authorList>
    </citation>
    <scope>NUCLEOTIDE SEQUENCE [LARGE SCALE GENOMIC DNA]</scope>
    <source>
        <strain evidence="5 6">CGMCC 1.5382</strain>
    </source>
</reference>
<keyword evidence="2" id="KW-0813">Transport</keyword>
<dbReference type="STRING" id="386301.SAMN05216282_102108"/>
<evidence type="ECO:0000313" key="5">
    <source>
        <dbReference type="EMBL" id="SDK00738.1"/>
    </source>
</evidence>
<protein>
    <submittedName>
        <fullName evidence="5">Carbohydrate ABC transporter substrate-binding protein, CUT1 family</fullName>
    </submittedName>
</protein>
<proteinExistence type="inferred from homology"/>
<dbReference type="EMBL" id="FNFU01000002">
    <property type="protein sequence ID" value="SDK00738.1"/>
    <property type="molecule type" value="Genomic_DNA"/>
</dbReference>
<keyword evidence="6" id="KW-1185">Reference proteome</keyword>
<dbReference type="AlphaFoldDB" id="A0A1G8YD19"/>